<reference evidence="2" key="1">
    <citation type="submission" date="2014-08" db="EMBL/GenBank/DDBJ databases">
        <title>Comparative genomics of the Paenibacillus odorifer group.</title>
        <authorList>
            <person name="den Bakker H.C."/>
            <person name="Tsai Y.-C.Y.-C."/>
            <person name="Martin N."/>
            <person name="Korlach J."/>
            <person name="Wiedmann M."/>
        </authorList>
    </citation>
    <scope>NUCLEOTIDE SEQUENCE [LARGE SCALE GENOMIC DNA]</scope>
    <source>
        <strain evidence="2">DSM 13188</strain>
    </source>
</reference>
<dbReference type="Gene3D" id="2.60.120.10">
    <property type="entry name" value="Jelly Rolls"/>
    <property type="match status" value="1"/>
</dbReference>
<keyword evidence="3" id="KW-1185">Reference proteome</keyword>
<dbReference type="PANTHER" id="PTHR36114:SF1">
    <property type="entry name" value="16.7 KDA PROTEIN IN WHIE LOCUS"/>
    <property type="match status" value="1"/>
</dbReference>
<dbReference type="EMBL" id="CP009285">
    <property type="protein sequence ID" value="AIQ56647.1"/>
    <property type="molecule type" value="Genomic_DNA"/>
</dbReference>
<dbReference type="InterPro" id="IPR013096">
    <property type="entry name" value="Cupin_2"/>
</dbReference>
<dbReference type="KEGG" id="pbd:PBOR_06600"/>
<dbReference type="SUPFAM" id="SSF51182">
    <property type="entry name" value="RmlC-like cupins"/>
    <property type="match status" value="1"/>
</dbReference>
<evidence type="ECO:0000259" key="1">
    <source>
        <dbReference type="Pfam" id="PF07883"/>
    </source>
</evidence>
<evidence type="ECO:0000313" key="2">
    <source>
        <dbReference type="EMBL" id="AIQ56647.1"/>
    </source>
</evidence>
<dbReference type="HOGENOM" id="CLU_129810_0_0_9"/>
<protein>
    <recommendedName>
        <fullName evidence="1">Cupin type-2 domain-containing protein</fullName>
    </recommendedName>
</protein>
<name>A0A089L765_PAEBO</name>
<organism evidence="2 3">
    <name type="scientific">Paenibacillus borealis</name>
    <dbReference type="NCBI Taxonomy" id="160799"/>
    <lineage>
        <taxon>Bacteria</taxon>
        <taxon>Bacillati</taxon>
        <taxon>Bacillota</taxon>
        <taxon>Bacilli</taxon>
        <taxon>Bacillales</taxon>
        <taxon>Paenibacillaceae</taxon>
        <taxon>Paenibacillus</taxon>
    </lineage>
</organism>
<sequence length="126" mass="13865">MNQVYARTVVQFDDVPVVLARGGQMRVLANPATVGASQLIMGHVILRAGEEIKEHLHDYGEETVFVVRGQGTAFIEDIPHSLQEHCLFIARKGERHRVVNEGPGEMELVFATAPLAPSAEKGHRDV</sequence>
<proteinExistence type="predicted"/>
<dbReference type="InterPro" id="IPR052044">
    <property type="entry name" value="PKS_Associated_Protein"/>
</dbReference>
<dbReference type="AlphaFoldDB" id="A0A089L765"/>
<dbReference type="InterPro" id="IPR011051">
    <property type="entry name" value="RmlC_Cupin_sf"/>
</dbReference>
<evidence type="ECO:0000313" key="3">
    <source>
        <dbReference type="Proteomes" id="UP000029518"/>
    </source>
</evidence>
<dbReference type="Proteomes" id="UP000029518">
    <property type="component" value="Chromosome"/>
</dbReference>
<feature type="domain" description="Cupin type-2" evidence="1">
    <location>
        <begin position="43"/>
        <end position="110"/>
    </location>
</feature>
<dbReference type="PANTHER" id="PTHR36114">
    <property type="entry name" value="16.7 KDA PROTEIN IN WHIE LOCUS"/>
    <property type="match status" value="1"/>
</dbReference>
<dbReference type="RefSeq" id="WP_042210957.1">
    <property type="nucleotide sequence ID" value="NZ_CP009285.1"/>
</dbReference>
<accession>A0A089L765</accession>
<dbReference type="InterPro" id="IPR014710">
    <property type="entry name" value="RmlC-like_jellyroll"/>
</dbReference>
<gene>
    <name evidence="2" type="ORF">PBOR_06600</name>
</gene>
<dbReference type="OrthoDB" id="285029at2"/>
<dbReference type="Pfam" id="PF07883">
    <property type="entry name" value="Cupin_2"/>
    <property type="match status" value="1"/>
</dbReference>